<dbReference type="Proteomes" id="UP000253664">
    <property type="component" value="Unassembled WGS sequence"/>
</dbReference>
<dbReference type="AlphaFoldDB" id="A0A367KZ01"/>
<organism evidence="1 2">
    <name type="scientific">Ophiocordyceps polyrhachis-furcata BCC 54312</name>
    <dbReference type="NCBI Taxonomy" id="1330021"/>
    <lineage>
        <taxon>Eukaryota</taxon>
        <taxon>Fungi</taxon>
        <taxon>Dikarya</taxon>
        <taxon>Ascomycota</taxon>
        <taxon>Pezizomycotina</taxon>
        <taxon>Sordariomycetes</taxon>
        <taxon>Hypocreomycetidae</taxon>
        <taxon>Hypocreales</taxon>
        <taxon>Ophiocordycipitaceae</taxon>
        <taxon>Ophiocordyceps</taxon>
    </lineage>
</organism>
<comment type="caution">
    <text evidence="1">The sequence shown here is derived from an EMBL/GenBank/DDBJ whole genome shotgun (WGS) entry which is preliminary data.</text>
</comment>
<gene>
    <name evidence="1" type="ORF">L249_1366</name>
</gene>
<accession>A0A367KZ01</accession>
<keyword evidence="2" id="KW-1185">Reference proteome</keyword>
<proteinExistence type="predicted"/>
<dbReference type="OrthoDB" id="4920927at2759"/>
<evidence type="ECO:0000313" key="2">
    <source>
        <dbReference type="Proteomes" id="UP000253664"/>
    </source>
</evidence>
<sequence length="549" mass="59488">MRQGISLVRLSLGILLHEVSKKSCSADLAINGFTMTAKVSGKLGGLVCDGGKRPPAWIFDDGGLVSTISHLTVPSTGGYVFRPTGKSKRPKKHVLDNPRLGWDGDHLAMFTEKRDEQRQKVCLGSLRSGNGSQFQVSFQGRLGTVLCSGFLQLPRVRTTTNRTGWIVGLGGLQLSRNSTVGIHRTLADETLVVGVNRSVVWPGLLDGSNWGREDVYLEEAGKNPNDWSDFCSSRCAGCTTPLMANCKGELTTTFPIQDVMEKPAMNSSMCRRLARLSWVGLRSEYLMPEHRIESYVRPECEDELGHDCLPELPRRPVNDSLLGEDERAIAQGEAPPSFNALMKSYGLFWLEEASPKRGVMGSYATILTVIEAILESCHVTREESIATLSAMGIGMPHGIYYGRRGAESVMGVKQGHAVVEGAAAARLIAAGGLKELASMTAAGGTVGMMGGAIISSLYADLIIATVCGLVLGTTQVGYNHDSEAGRGIDAWKRKLTGREVGGSEMWDRLWSLFPLSNIVDGLVEGNITVGINRKHPMVKLFTFPWNDEC</sequence>
<reference evidence="1 2" key="1">
    <citation type="journal article" date="2015" name="BMC Genomics">
        <title>Insights from the genome of Ophiocordyceps polyrhachis-furcata to pathogenicity and host specificity in insect fungi.</title>
        <authorList>
            <person name="Wichadakul D."/>
            <person name="Kobmoo N."/>
            <person name="Ingsriswang S."/>
            <person name="Tangphatsornruang S."/>
            <person name="Chantasingh D."/>
            <person name="Luangsa-ard J.J."/>
            <person name="Eurwilaichitr L."/>
        </authorList>
    </citation>
    <scope>NUCLEOTIDE SEQUENCE [LARGE SCALE GENOMIC DNA]</scope>
    <source>
        <strain evidence="1 2">BCC 54312</strain>
    </source>
</reference>
<protein>
    <submittedName>
        <fullName evidence="1">Uncharacterized protein</fullName>
    </submittedName>
</protein>
<evidence type="ECO:0000313" key="1">
    <source>
        <dbReference type="EMBL" id="RCI07400.1"/>
    </source>
</evidence>
<name>A0A367KZ01_9HYPO</name>
<dbReference type="EMBL" id="LKCN02000031">
    <property type="protein sequence ID" value="RCI07400.1"/>
    <property type="molecule type" value="Genomic_DNA"/>
</dbReference>